<reference evidence="1 3" key="2">
    <citation type="journal article" date="2018" name="FEMS Microbiol. Ecol.">
        <title>Co-invading symbiotic mutualists of Medicago polymorpha retain high ancestral diversity and contain diverse accessory genomes.</title>
        <authorList>
            <person name="Porter S.S."/>
            <person name="Faber-Hammond J.J."/>
            <person name="Friesen M.L."/>
        </authorList>
    </citation>
    <scope>NUCLEOTIDE SEQUENCE [LARGE SCALE GENOMIC DNA]</scope>
    <source>
        <strain evidence="1 3">Str16</strain>
    </source>
</reference>
<keyword evidence="3" id="KW-1185">Reference proteome</keyword>
<gene>
    <name evidence="1" type="ORF">BMJ33_28230</name>
    <name evidence="2" type="ORF">EMEDMD4_570084</name>
</gene>
<evidence type="ECO:0000313" key="1">
    <source>
        <dbReference type="EMBL" id="PLT95873.1"/>
    </source>
</evidence>
<dbReference type="EMBL" id="CABFNB010000125">
    <property type="protein sequence ID" value="VTZ64204.1"/>
    <property type="molecule type" value="Genomic_DNA"/>
</dbReference>
<evidence type="ECO:0000313" key="2">
    <source>
        <dbReference type="EMBL" id="VTZ64204.1"/>
    </source>
</evidence>
<sequence>MTTPEEMLAPGGRVVHIKLDCNVQLDEAPGQSGTAAGADINCRDIRLYFSPKAYIYEMTWPDAAENL</sequence>
<accession>A0A508X349</accession>
<organism evidence="2">
    <name type="scientific">Sinorhizobium medicae</name>
    <dbReference type="NCBI Taxonomy" id="110321"/>
    <lineage>
        <taxon>Bacteria</taxon>
        <taxon>Pseudomonadati</taxon>
        <taxon>Pseudomonadota</taxon>
        <taxon>Alphaproteobacteria</taxon>
        <taxon>Hyphomicrobiales</taxon>
        <taxon>Rhizobiaceae</taxon>
        <taxon>Sinorhizobium/Ensifer group</taxon>
        <taxon>Sinorhizobium</taxon>
    </lineage>
</organism>
<dbReference type="AlphaFoldDB" id="A0A508X349"/>
<name>A0A508X349_9HYPH</name>
<protein>
    <submittedName>
        <fullName evidence="2">Uncharacterized protein</fullName>
    </submittedName>
</protein>
<reference evidence="1" key="1">
    <citation type="submission" date="2017-04" db="EMBL/GenBank/DDBJ databases">
        <authorList>
            <person name="Porter S."/>
            <person name="Friesen M.L."/>
            <person name="Faber-Hammond J."/>
        </authorList>
    </citation>
    <scope>NUCLEOTIDE SEQUENCE</scope>
    <source>
        <strain evidence="1">Str16</strain>
    </source>
</reference>
<dbReference type="EMBL" id="NBUC01000147">
    <property type="protein sequence ID" value="PLT95873.1"/>
    <property type="molecule type" value="Genomic_DNA"/>
</dbReference>
<proteinExistence type="predicted"/>
<reference evidence="2" key="3">
    <citation type="submission" date="2019-06" db="EMBL/GenBank/DDBJ databases">
        <authorList>
            <person name="Le Quere A."/>
            <person name="Colella S."/>
        </authorList>
    </citation>
    <scope>NUCLEOTIDE SEQUENCE</scope>
    <source>
        <strain evidence="2">EmedicaeMD41</strain>
    </source>
</reference>
<dbReference type="Proteomes" id="UP000507954">
    <property type="component" value="Unassembled WGS sequence"/>
</dbReference>
<dbReference type="Proteomes" id="UP001190825">
    <property type="component" value="Unassembled WGS sequence"/>
</dbReference>
<evidence type="ECO:0000313" key="3">
    <source>
        <dbReference type="Proteomes" id="UP001190825"/>
    </source>
</evidence>